<feature type="compositionally biased region" description="Polar residues" evidence="1">
    <location>
        <begin position="1"/>
        <end position="16"/>
    </location>
</feature>
<evidence type="ECO:0000313" key="2">
    <source>
        <dbReference type="EMBL" id="BAH94881.1"/>
    </source>
</evidence>
<dbReference type="KEGG" id="dosa:Os10g0415124"/>
<protein>
    <submittedName>
        <fullName evidence="2">Os10g0415124 protein</fullName>
    </submittedName>
</protein>
<accession>C7J7Q6</accession>
<name>C7J7Q6_ORYSJ</name>
<gene>
    <name evidence="2" type="ordered locus">Os10g0415124</name>
</gene>
<reference evidence="2 3" key="1">
    <citation type="journal article" date="2005" name="Nature">
        <title>The map-based sequence of the rice genome.</title>
        <authorList>
            <consortium name="International rice genome sequencing project (IRGSP)"/>
            <person name="Matsumoto T."/>
            <person name="Wu J."/>
            <person name="Kanamori H."/>
            <person name="Katayose Y."/>
            <person name="Fujisawa M."/>
            <person name="Namiki N."/>
            <person name="Mizuno H."/>
            <person name="Yamamoto K."/>
            <person name="Antonio B.A."/>
            <person name="Baba T."/>
            <person name="Sakata K."/>
            <person name="Nagamura Y."/>
            <person name="Aoki H."/>
            <person name="Arikawa K."/>
            <person name="Arita K."/>
            <person name="Bito T."/>
            <person name="Chiden Y."/>
            <person name="Fujitsuka N."/>
            <person name="Fukunaka R."/>
            <person name="Hamada M."/>
            <person name="Harada C."/>
            <person name="Hayashi A."/>
            <person name="Hijishita S."/>
            <person name="Honda M."/>
            <person name="Hosokawa S."/>
            <person name="Ichikawa Y."/>
            <person name="Idonuma A."/>
            <person name="Iijima M."/>
            <person name="Ikeda M."/>
            <person name="Ikeno M."/>
            <person name="Ito K."/>
            <person name="Ito S."/>
            <person name="Ito T."/>
            <person name="Ito Y."/>
            <person name="Ito Y."/>
            <person name="Iwabuchi A."/>
            <person name="Kamiya K."/>
            <person name="Karasawa W."/>
            <person name="Kurita K."/>
            <person name="Katagiri S."/>
            <person name="Kikuta A."/>
            <person name="Kobayashi H."/>
            <person name="Kobayashi N."/>
            <person name="Machita K."/>
            <person name="Maehara T."/>
            <person name="Masukawa M."/>
            <person name="Mizubayashi T."/>
            <person name="Mukai Y."/>
            <person name="Nagasaki H."/>
            <person name="Nagata Y."/>
            <person name="Naito S."/>
            <person name="Nakashima M."/>
            <person name="Nakama Y."/>
            <person name="Nakamichi Y."/>
            <person name="Nakamura M."/>
            <person name="Meguro A."/>
            <person name="Negishi M."/>
            <person name="Ohta I."/>
            <person name="Ohta T."/>
            <person name="Okamoto M."/>
            <person name="Ono N."/>
            <person name="Saji S."/>
            <person name="Sakaguchi M."/>
            <person name="Sakai K."/>
            <person name="Shibata M."/>
            <person name="Shimokawa T."/>
            <person name="Song J."/>
            <person name="Takazaki Y."/>
            <person name="Terasawa K."/>
            <person name="Tsugane M."/>
            <person name="Tsuji K."/>
            <person name="Ueda S."/>
            <person name="Waki K."/>
            <person name="Yamagata H."/>
            <person name="Yamamoto M."/>
            <person name="Yamamoto S."/>
            <person name="Yamane H."/>
            <person name="Yoshiki S."/>
            <person name="Yoshihara R."/>
            <person name="Yukawa K."/>
            <person name="Zhong H."/>
            <person name="Yano M."/>
            <person name="Yuan Q."/>
            <person name="Ouyang S."/>
            <person name="Liu J."/>
            <person name="Jones K.M."/>
            <person name="Gansberger K."/>
            <person name="Moffat K."/>
            <person name="Hill J."/>
            <person name="Bera J."/>
            <person name="Fadrosh D."/>
            <person name="Jin S."/>
            <person name="Johri S."/>
            <person name="Kim M."/>
            <person name="Overton L."/>
            <person name="Reardon M."/>
            <person name="Tsitrin T."/>
            <person name="Vuong H."/>
            <person name="Weaver B."/>
            <person name="Ciecko A."/>
            <person name="Tallon L."/>
            <person name="Jackson J."/>
            <person name="Pai G."/>
            <person name="Aken S.V."/>
            <person name="Utterback T."/>
            <person name="Reidmuller S."/>
            <person name="Feldblyum T."/>
            <person name="Hsiao J."/>
            <person name="Zismann V."/>
            <person name="Iobst S."/>
            <person name="de Vazeille A.R."/>
            <person name="Buell C.R."/>
            <person name="Ying K."/>
            <person name="Li Y."/>
            <person name="Lu T."/>
            <person name="Huang Y."/>
            <person name="Zhao Q."/>
            <person name="Feng Q."/>
            <person name="Zhang L."/>
            <person name="Zhu J."/>
            <person name="Weng Q."/>
            <person name="Mu J."/>
            <person name="Lu Y."/>
            <person name="Fan D."/>
            <person name="Liu Y."/>
            <person name="Guan J."/>
            <person name="Zhang Y."/>
            <person name="Yu S."/>
            <person name="Liu X."/>
            <person name="Zhang Y."/>
            <person name="Hong G."/>
            <person name="Han B."/>
            <person name="Choisne N."/>
            <person name="Demange N."/>
            <person name="Orjeda G."/>
            <person name="Samain S."/>
            <person name="Cattolico L."/>
            <person name="Pelletier E."/>
            <person name="Couloux A."/>
            <person name="Segurens B."/>
            <person name="Wincker P."/>
            <person name="D'Hont A."/>
            <person name="Scarpelli C."/>
            <person name="Weissenbach J."/>
            <person name="Salanoubat M."/>
            <person name="Quetier F."/>
            <person name="Yu Y."/>
            <person name="Kim H.R."/>
            <person name="Rambo T."/>
            <person name="Currie J."/>
            <person name="Collura K."/>
            <person name="Luo M."/>
            <person name="Yang T."/>
            <person name="Ammiraju J.S.S."/>
            <person name="Engler F."/>
            <person name="Soderlund C."/>
            <person name="Wing R.A."/>
            <person name="Palmer L.E."/>
            <person name="de la Bastide M."/>
            <person name="Spiegel L."/>
            <person name="Nascimento L."/>
            <person name="Zutavern T."/>
            <person name="O'Shaughnessy A."/>
            <person name="Dike S."/>
            <person name="Dedhia N."/>
            <person name="Preston R."/>
            <person name="Balija V."/>
            <person name="McCombie W.R."/>
            <person name="Chow T."/>
            <person name="Chen H."/>
            <person name="Chung M."/>
            <person name="Chen C."/>
            <person name="Shaw J."/>
            <person name="Wu H."/>
            <person name="Hsiao K."/>
            <person name="Chao Y."/>
            <person name="Chu M."/>
            <person name="Cheng C."/>
            <person name="Hour A."/>
            <person name="Lee P."/>
            <person name="Lin S."/>
            <person name="Lin Y."/>
            <person name="Liou J."/>
            <person name="Liu S."/>
            <person name="Hsing Y."/>
            <person name="Raghuvanshi S."/>
            <person name="Mohanty A."/>
            <person name="Bharti A.K."/>
            <person name="Gaur A."/>
            <person name="Gupta V."/>
            <person name="Kumar D."/>
            <person name="Ravi V."/>
            <person name="Vij S."/>
            <person name="Kapur A."/>
            <person name="Khurana P."/>
            <person name="Khurana P."/>
            <person name="Khurana J.P."/>
            <person name="Tyagi A.K."/>
            <person name="Gaikwad K."/>
            <person name="Singh A."/>
            <person name="Dalal V."/>
            <person name="Srivastava S."/>
            <person name="Dixit A."/>
            <person name="Pal A.K."/>
            <person name="Ghazi I.A."/>
            <person name="Yadav M."/>
            <person name="Pandit A."/>
            <person name="Bhargava A."/>
            <person name="Sureshbabu K."/>
            <person name="Batra K."/>
            <person name="Sharma T.R."/>
            <person name="Mohapatra T."/>
            <person name="Singh N.K."/>
            <person name="Messing J."/>
            <person name="Nelson A.B."/>
            <person name="Fuks G."/>
            <person name="Kavchok S."/>
            <person name="Keizer G."/>
            <person name="Linton E."/>
            <person name="Llaca V."/>
            <person name="Song R."/>
            <person name="Tanyolac B."/>
            <person name="Young S."/>
            <person name="Ho-Il K."/>
            <person name="Hahn J.H."/>
            <person name="Sangsakoo G."/>
            <person name="Vanavichit A."/>
            <person name="de Mattos Luiz.A.T."/>
            <person name="Zimmer P.D."/>
            <person name="Malone G."/>
            <person name="Dellagostin O."/>
            <person name="de Oliveira A.C."/>
            <person name="Bevan M."/>
            <person name="Bancroft I."/>
            <person name="Minx P."/>
            <person name="Cordum H."/>
            <person name="Wilson R."/>
            <person name="Cheng Z."/>
            <person name="Jin W."/>
            <person name="Jiang J."/>
            <person name="Leong S.A."/>
            <person name="Iwama H."/>
            <person name="Gojobori T."/>
            <person name="Itoh T."/>
            <person name="Niimura Y."/>
            <person name="Fujii Y."/>
            <person name="Habara T."/>
            <person name="Sakai H."/>
            <person name="Sato Y."/>
            <person name="Wilson G."/>
            <person name="Kumar K."/>
            <person name="McCouch S."/>
            <person name="Juretic N."/>
            <person name="Hoen D."/>
            <person name="Wright S."/>
            <person name="Bruskiewich R."/>
            <person name="Bureau T."/>
            <person name="Miyao A."/>
            <person name="Hirochika H."/>
            <person name="Nishikawa T."/>
            <person name="Kadowaki K."/>
            <person name="Sugiura M."/>
            <person name="Burr B."/>
            <person name="Sasaki T."/>
        </authorList>
    </citation>
    <scope>NUCLEOTIDE SEQUENCE [LARGE SCALE GENOMIC DNA]</scope>
    <source>
        <strain evidence="3">cv. Nipponbare</strain>
    </source>
</reference>
<dbReference type="Proteomes" id="UP000000763">
    <property type="component" value="Chromosome 10"/>
</dbReference>
<feature type="region of interest" description="Disordered" evidence="1">
    <location>
        <begin position="135"/>
        <end position="172"/>
    </location>
</feature>
<reference evidence="3" key="2">
    <citation type="journal article" date="2008" name="Nucleic Acids Res.">
        <title>The rice annotation project database (RAP-DB): 2008 update.</title>
        <authorList>
            <consortium name="The rice annotation project (RAP)"/>
        </authorList>
    </citation>
    <scope>GENOME REANNOTATION</scope>
    <source>
        <strain evidence="3">cv. Nipponbare</strain>
    </source>
</reference>
<organism evidence="2 3">
    <name type="scientific">Oryza sativa subsp. japonica</name>
    <name type="common">Rice</name>
    <dbReference type="NCBI Taxonomy" id="39947"/>
    <lineage>
        <taxon>Eukaryota</taxon>
        <taxon>Viridiplantae</taxon>
        <taxon>Streptophyta</taxon>
        <taxon>Embryophyta</taxon>
        <taxon>Tracheophyta</taxon>
        <taxon>Spermatophyta</taxon>
        <taxon>Magnoliopsida</taxon>
        <taxon>Liliopsida</taxon>
        <taxon>Poales</taxon>
        <taxon>Poaceae</taxon>
        <taxon>BOP clade</taxon>
        <taxon>Oryzoideae</taxon>
        <taxon>Oryzeae</taxon>
        <taxon>Oryzinae</taxon>
        <taxon>Oryza</taxon>
        <taxon>Oryza sativa</taxon>
    </lineage>
</organism>
<feature type="compositionally biased region" description="Low complexity" evidence="1">
    <location>
        <begin position="135"/>
        <end position="144"/>
    </location>
</feature>
<evidence type="ECO:0000256" key="1">
    <source>
        <dbReference type="SAM" id="MobiDB-lite"/>
    </source>
</evidence>
<dbReference type="AlphaFoldDB" id="C7J7Q6"/>
<proteinExistence type="predicted"/>
<evidence type="ECO:0000313" key="3">
    <source>
        <dbReference type="Proteomes" id="UP000000763"/>
    </source>
</evidence>
<feature type="region of interest" description="Disordered" evidence="1">
    <location>
        <begin position="1"/>
        <end position="85"/>
    </location>
</feature>
<dbReference type="EMBL" id="AP008216">
    <property type="protein sequence ID" value="BAH94881.1"/>
    <property type="molecule type" value="Genomic_DNA"/>
</dbReference>
<sequence length="172" mass="18469">MRFESQQTRISHSTRNWLDFSPPHTPDDLTNASPKVQADKKYASVRATRKSQSPSPPANPGSFQKEPNKLAPPSLTGSRAPRVVGPTCHSLYATTTTSRLSLPLPLRSFSSSSAHLGAAPWPLSARAAAMAASASSPWPSWCSPEWPPPSAAGSGRGAFDPSRVVQLSWRPR</sequence>